<evidence type="ECO:0000256" key="1">
    <source>
        <dbReference type="SAM" id="Coils"/>
    </source>
</evidence>
<name>A0A1M7P6L6_9HYPH</name>
<dbReference type="GO" id="GO:0005886">
    <property type="term" value="C:plasma membrane"/>
    <property type="evidence" value="ECO:0007669"/>
    <property type="project" value="TreeGrafter"/>
</dbReference>
<feature type="coiled-coil region" evidence="1">
    <location>
        <begin position="228"/>
        <end position="292"/>
    </location>
</feature>
<dbReference type="InterPro" id="IPR050445">
    <property type="entry name" value="Bact_polysacc_biosynth/exp"/>
</dbReference>
<evidence type="ECO:0000313" key="3">
    <source>
        <dbReference type="EMBL" id="SHN12289.1"/>
    </source>
</evidence>
<keyword evidence="2" id="KW-0472">Membrane</keyword>
<keyword evidence="1" id="KW-0175">Coiled coil</keyword>
<dbReference type="PANTHER" id="PTHR32309:SF13">
    <property type="entry name" value="FERRIC ENTEROBACTIN TRANSPORT PROTEIN FEPE"/>
    <property type="match status" value="1"/>
</dbReference>
<feature type="transmembrane region" description="Helical" evidence="2">
    <location>
        <begin position="395"/>
        <end position="416"/>
    </location>
</feature>
<sequence>MSQKKQVANQTDNAVVVRSQKMAAALSSYARHLTFENRSRRNLYRLAGLAPKMRDKVFEKLLIGAFIFCFLIPFAWSVFHYTIYVSPQYASEVRFVVRSATPLLTRNRFAGGAVSLKDKIVQDTQVVVNYLNSPEFVRDLDKEISLNSVFGRDGIDGFSRIDPEASWEKHVKYWERHLSSSINPKSGIVELTVYAFSPEEATQIMNVVLKLAEQRINTMNGDIWSNLLAGAEKGVETASARLETLRRAVQDTQNKTGVFDIGLAAESLGTVLTKLETEIADLNIRKDSLSKSLEPDSPTLVNIDRQIAARKIQVQVLRDKTAGGDGGKDQNLAEYSKQFEQLELDQKIAEEQFTAAVEDLEKIKLVSTLQLVYLDKFTEPTLADESSYPDIPLSLFLSLLGCLTAWGVASGLIVLLRHKLD</sequence>
<dbReference type="RefSeq" id="WP_073015287.1">
    <property type="nucleotide sequence ID" value="NZ_FRBW01000006.1"/>
</dbReference>
<keyword evidence="2" id="KW-0812">Transmembrane</keyword>
<proteinExistence type="predicted"/>
<dbReference type="STRING" id="735517.SAMN05444272_4150"/>
<organism evidence="3 4">
    <name type="scientific">Roseibium suaedae</name>
    <dbReference type="NCBI Taxonomy" id="735517"/>
    <lineage>
        <taxon>Bacteria</taxon>
        <taxon>Pseudomonadati</taxon>
        <taxon>Pseudomonadota</taxon>
        <taxon>Alphaproteobacteria</taxon>
        <taxon>Hyphomicrobiales</taxon>
        <taxon>Stappiaceae</taxon>
        <taxon>Roseibium</taxon>
    </lineage>
</organism>
<dbReference type="PANTHER" id="PTHR32309">
    <property type="entry name" value="TYROSINE-PROTEIN KINASE"/>
    <property type="match status" value="1"/>
</dbReference>
<dbReference type="EMBL" id="FRBW01000006">
    <property type="protein sequence ID" value="SHN12289.1"/>
    <property type="molecule type" value="Genomic_DNA"/>
</dbReference>
<evidence type="ECO:0000313" key="4">
    <source>
        <dbReference type="Proteomes" id="UP000186002"/>
    </source>
</evidence>
<dbReference type="Proteomes" id="UP000186002">
    <property type="component" value="Unassembled WGS sequence"/>
</dbReference>
<dbReference type="GO" id="GO:0004713">
    <property type="term" value="F:protein tyrosine kinase activity"/>
    <property type="evidence" value="ECO:0007669"/>
    <property type="project" value="TreeGrafter"/>
</dbReference>
<protein>
    <submittedName>
        <fullName evidence="3">Capsular polysaccharide transport system permease protein</fullName>
    </submittedName>
</protein>
<gene>
    <name evidence="3" type="ORF">SAMN05444272_4150</name>
</gene>
<dbReference type="OrthoDB" id="7800844at2"/>
<reference evidence="3 4" key="1">
    <citation type="submission" date="2016-11" db="EMBL/GenBank/DDBJ databases">
        <authorList>
            <person name="Jaros S."/>
            <person name="Januszkiewicz K."/>
            <person name="Wedrychowicz H."/>
        </authorList>
    </citation>
    <scope>NUCLEOTIDE SEQUENCE [LARGE SCALE GENOMIC DNA]</scope>
    <source>
        <strain evidence="3 4">DSM 22153</strain>
    </source>
</reference>
<keyword evidence="4" id="KW-1185">Reference proteome</keyword>
<keyword evidence="2" id="KW-1133">Transmembrane helix</keyword>
<evidence type="ECO:0000256" key="2">
    <source>
        <dbReference type="SAM" id="Phobius"/>
    </source>
</evidence>
<accession>A0A1M7P6L6</accession>
<dbReference type="AlphaFoldDB" id="A0A1M7P6L6"/>
<feature type="transmembrane region" description="Helical" evidence="2">
    <location>
        <begin position="61"/>
        <end position="84"/>
    </location>
</feature>